<evidence type="ECO:0000256" key="1">
    <source>
        <dbReference type="SAM" id="SignalP"/>
    </source>
</evidence>
<protein>
    <recommendedName>
        <fullName evidence="4">ABC transporter substrate-binding protein</fullName>
    </recommendedName>
</protein>
<comment type="caution">
    <text evidence="2">The sequence shown here is derived from an EMBL/GenBank/DDBJ whole genome shotgun (WGS) entry which is preliminary data.</text>
</comment>
<reference evidence="2 3" key="1">
    <citation type="submission" date="2019-01" db="EMBL/GenBank/DDBJ databases">
        <title>Novel species of Nocardioides.</title>
        <authorList>
            <person name="Liu Q."/>
            <person name="Xin Y.-H."/>
        </authorList>
    </citation>
    <scope>NUCLEOTIDE SEQUENCE [LARGE SCALE GENOMIC DNA]</scope>
    <source>
        <strain evidence="2 3">CGMCC 4.6875</strain>
    </source>
</reference>
<evidence type="ECO:0000313" key="2">
    <source>
        <dbReference type="EMBL" id="RYC00889.1"/>
    </source>
</evidence>
<dbReference type="Proteomes" id="UP000293291">
    <property type="component" value="Unassembled WGS sequence"/>
</dbReference>
<keyword evidence="1" id="KW-0732">Signal</keyword>
<dbReference type="EMBL" id="SDWU01000013">
    <property type="protein sequence ID" value="RYC00889.1"/>
    <property type="molecule type" value="Genomic_DNA"/>
</dbReference>
<evidence type="ECO:0000313" key="3">
    <source>
        <dbReference type="Proteomes" id="UP000293291"/>
    </source>
</evidence>
<dbReference type="Gene3D" id="3.40.50.2300">
    <property type="match status" value="1"/>
</dbReference>
<organism evidence="2 3">
    <name type="scientific">Nocardioides ganghwensis</name>
    <dbReference type="NCBI Taxonomy" id="252230"/>
    <lineage>
        <taxon>Bacteria</taxon>
        <taxon>Bacillati</taxon>
        <taxon>Actinomycetota</taxon>
        <taxon>Actinomycetes</taxon>
        <taxon>Propionibacteriales</taxon>
        <taxon>Nocardioidaceae</taxon>
        <taxon>Nocardioides</taxon>
    </lineage>
</organism>
<evidence type="ECO:0008006" key="4">
    <source>
        <dbReference type="Google" id="ProtNLM"/>
    </source>
</evidence>
<accession>A0A4Q2SDU3</accession>
<sequence length="234" mass="24276">MLRARSSSLALAVALVAVGPLLSACTADEPTVALLVADGTDSSSRAVDVDVFTERVEATCDECRVRVYDAEGDADAQKSQARQAEATSADVVVVVPVEPDDLGTLTGSGLPVVSLGELVPGSDRHVGLRGGAVPSQSGSDLEAARDVLLGEEESMTYVPTRAMSERAADVAVAFLADAPAADGEVVDGVESWLYRDREVTVDSLTSVLVAQGVVDLDELCSGTTEKRCARLGLR</sequence>
<dbReference type="PROSITE" id="PS51257">
    <property type="entry name" value="PROKAR_LIPOPROTEIN"/>
    <property type="match status" value="1"/>
</dbReference>
<keyword evidence="3" id="KW-1185">Reference proteome</keyword>
<dbReference type="SUPFAM" id="SSF53822">
    <property type="entry name" value="Periplasmic binding protein-like I"/>
    <property type="match status" value="1"/>
</dbReference>
<gene>
    <name evidence="2" type="ORF">EUA07_12850</name>
</gene>
<feature type="signal peptide" evidence="1">
    <location>
        <begin position="1"/>
        <end position="23"/>
    </location>
</feature>
<dbReference type="AlphaFoldDB" id="A0A4Q2SDU3"/>
<name>A0A4Q2SDU3_9ACTN</name>
<proteinExistence type="predicted"/>
<dbReference type="InterPro" id="IPR028082">
    <property type="entry name" value="Peripla_BP_I"/>
</dbReference>
<dbReference type="OrthoDB" id="3783907at2"/>
<dbReference type="RefSeq" id="WP_129455574.1">
    <property type="nucleotide sequence ID" value="NZ_JACXYX010000002.1"/>
</dbReference>
<feature type="chain" id="PRO_5038655869" description="ABC transporter substrate-binding protein" evidence="1">
    <location>
        <begin position="24"/>
        <end position="234"/>
    </location>
</feature>